<accession>B0TFN3</accession>
<dbReference type="STRING" id="498761.HM1_1905"/>
<protein>
    <submittedName>
        <fullName evidence="1">Uncharacterized protein</fullName>
    </submittedName>
</protein>
<dbReference type="EMBL" id="CP000930">
    <property type="protein sequence ID" value="ABZ84463.1"/>
    <property type="molecule type" value="Genomic_DNA"/>
</dbReference>
<dbReference type="Proteomes" id="UP000008550">
    <property type="component" value="Chromosome"/>
</dbReference>
<evidence type="ECO:0000313" key="1">
    <source>
        <dbReference type="EMBL" id="ABZ84463.1"/>
    </source>
</evidence>
<dbReference type="HOGENOM" id="CLU_3062229_0_0_9"/>
<name>B0TFN3_HELMI</name>
<dbReference type="AlphaFoldDB" id="B0TFN3"/>
<reference evidence="1 2" key="1">
    <citation type="journal article" date="2008" name="J. Bacteriol.">
        <title>The genome of Heliobacterium modesticaldum, a phototrophic representative of the Firmicutes containing the simplest photosynthetic apparatus.</title>
        <authorList>
            <person name="Sattley W.M."/>
            <person name="Madigan M.T."/>
            <person name="Swingley W.D."/>
            <person name="Cheung P.C."/>
            <person name="Clocksin K.M."/>
            <person name="Conrad A.L."/>
            <person name="Dejesa L.C."/>
            <person name="Honchak B.M."/>
            <person name="Jung D.O."/>
            <person name="Karbach L.E."/>
            <person name="Kurdoglu A."/>
            <person name="Lahiri S."/>
            <person name="Mastrian S.D."/>
            <person name="Page L.E."/>
            <person name="Taylor H.L."/>
            <person name="Wang Z.T."/>
            <person name="Raymond J."/>
            <person name="Chen M."/>
            <person name="Blankenship R.E."/>
            <person name="Touchman J.W."/>
        </authorList>
    </citation>
    <scope>NUCLEOTIDE SEQUENCE [LARGE SCALE GENOMIC DNA]</scope>
    <source>
        <strain evidence="2">ATCC 51547 / Ice1</strain>
    </source>
</reference>
<gene>
    <name evidence="1" type="ORF">HM1_1905</name>
</gene>
<dbReference type="KEGG" id="hmo:HM1_1905"/>
<organism evidence="1 2">
    <name type="scientific">Heliobacterium modesticaldum (strain ATCC 51547 / Ice1)</name>
    <dbReference type="NCBI Taxonomy" id="498761"/>
    <lineage>
        <taxon>Bacteria</taxon>
        <taxon>Bacillati</taxon>
        <taxon>Bacillota</taxon>
        <taxon>Clostridia</taxon>
        <taxon>Eubacteriales</taxon>
        <taxon>Heliobacteriaceae</taxon>
        <taxon>Heliomicrobium</taxon>
    </lineage>
</organism>
<evidence type="ECO:0000313" key="2">
    <source>
        <dbReference type="Proteomes" id="UP000008550"/>
    </source>
</evidence>
<sequence length="53" mass="6300">MPTIIAEDSRYNPLYDAVAPFLRGGLFLYFFCEDLQQTVVRKRDRPSLYRMLL</sequence>
<keyword evidence="2" id="KW-1185">Reference proteome</keyword>
<proteinExistence type="predicted"/>